<feature type="compositionally biased region" description="Low complexity" evidence="3">
    <location>
        <begin position="163"/>
        <end position="174"/>
    </location>
</feature>
<accession>A0AAD7H4D0</accession>
<gene>
    <name evidence="4" type="ORF">DFH07DRAFT_975043</name>
</gene>
<dbReference type="AlphaFoldDB" id="A0AAD7H4D0"/>
<keyword evidence="2" id="KW-0378">Hydrolase</keyword>
<evidence type="ECO:0000313" key="5">
    <source>
        <dbReference type="Proteomes" id="UP001215280"/>
    </source>
</evidence>
<dbReference type="GO" id="GO:0031222">
    <property type="term" value="P:arabinan catabolic process"/>
    <property type="evidence" value="ECO:0007669"/>
    <property type="project" value="TreeGrafter"/>
</dbReference>
<dbReference type="InterPro" id="IPR036881">
    <property type="entry name" value="Glyco_hydro_3_C_sf"/>
</dbReference>
<protein>
    <submittedName>
        <fullName evidence="4">Uncharacterized protein</fullName>
    </submittedName>
</protein>
<evidence type="ECO:0000256" key="2">
    <source>
        <dbReference type="ARBA" id="ARBA00022801"/>
    </source>
</evidence>
<dbReference type="EMBL" id="JARJLG010000464">
    <property type="protein sequence ID" value="KAJ7711651.1"/>
    <property type="molecule type" value="Genomic_DNA"/>
</dbReference>
<dbReference type="GO" id="GO:0046556">
    <property type="term" value="F:alpha-L-arabinofuranosidase activity"/>
    <property type="evidence" value="ECO:0007669"/>
    <property type="project" value="TreeGrafter"/>
</dbReference>
<dbReference type="PANTHER" id="PTHR42721:SF3">
    <property type="entry name" value="BETA-D-XYLOSIDASE 5-RELATED"/>
    <property type="match status" value="1"/>
</dbReference>
<feature type="region of interest" description="Disordered" evidence="3">
    <location>
        <begin position="149"/>
        <end position="178"/>
    </location>
</feature>
<evidence type="ECO:0000256" key="1">
    <source>
        <dbReference type="ARBA" id="ARBA00005336"/>
    </source>
</evidence>
<dbReference type="InterPro" id="IPR044993">
    <property type="entry name" value="BXL"/>
</dbReference>
<comment type="caution">
    <text evidence="4">The sequence shown here is derived from an EMBL/GenBank/DDBJ whole genome shotgun (WGS) entry which is preliminary data.</text>
</comment>
<dbReference type="Gene3D" id="3.40.50.1700">
    <property type="entry name" value="Glycoside hydrolase family 3 C-terminal domain"/>
    <property type="match status" value="1"/>
</dbReference>
<dbReference type="Proteomes" id="UP001215280">
    <property type="component" value="Unassembled WGS sequence"/>
</dbReference>
<sequence length="285" mass="31259">MTEQWRLPSSLLSPPTSAHVFSYWAFPDPDFTPCSACRLMRRGRPTTHLMEMFVPFKAVIDLGGARGVMMAYHELDEIPAAASPVLYDALADRGYDDLSLRTITRLITSSTPSPIRDRMRMLSNSGSTSAAGPILRLTLDIFLNLSSQRTAPSPNSRSKRPHTASSAPSTISASFDDPYNPDSVDSAAHVPATLDAAHRSIVLLENRDSAFPITAPQGIKTIALIGPFGDILNYGDYSGPWRVPHRELFDDLAGDDCIPRLGRLACLQLRGEHLTVQRAVKIMQK</sequence>
<organism evidence="4 5">
    <name type="scientific">Mycena maculata</name>
    <dbReference type="NCBI Taxonomy" id="230809"/>
    <lineage>
        <taxon>Eukaryota</taxon>
        <taxon>Fungi</taxon>
        <taxon>Dikarya</taxon>
        <taxon>Basidiomycota</taxon>
        <taxon>Agaricomycotina</taxon>
        <taxon>Agaricomycetes</taxon>
        <taxon>Agaricomycetidae</taxon>
        <taxon>Agaricales</taxon>
        <taxon>Marasmiineae</taxon>
        <taxon>Mycenaceae</taxon>
        <taxon>Mycena</taxon>
    </lineage>
</organism>
<evidence type="ECO:0000313" key="4">
    <source>
        <dbReference type="EMBL" id="KAJ7711651.1"/>
    </source>
</evidence>
<evidence type="ECO:0000256" key="3">
    <source>
        <dbReference type="SAM" id="MobiDB-lite"/>
    </source>
</evidence>
<keyword evidence="5" id="KW-1185">Reference proteome</keyword>
<name>A0AAD7H4D0_9AGAR</name>
<comment type="similarity">
    <text evidence="1">Belongs to the glycosyl hydrolase 3 family.</text>
</comment>
<dbReference type="PANTHER" id="PTHR42721">
    <property type="entry name" value="SUGAR HYDROLASE-RELATED"/>
    <property type="match status" value="1"/>
</dbReference>
<reference evidence="4" key="1">
    <citation type="submission" date="2023-03" db="EMBL/GenBank/DDBJ databases">
        <title>Massive genome expansion in bonnet fungi (Mycena s.s.) driven by repeated elements and novel gene families across ecological guilds.</title>
        <authorList>
            <consortium name="Lawrence Berkeley National Laboratory"/>
            <person name="Harder C.B."/>
            <person name="Miyauchi S."/>
            <person name="Viragh M."/>
            <person name="Kuo A."/>
            <person name="Thoen E."/>
            <person name="Andreopoulos B."/>
            <person name="Lu D."/>
            <person name="Skrede I."/>
            <person name="Drula E."/>
            <person name="Henrissat B."/>
            <person name="Morin E."/>
            <person name="Kohler A."/>
            <person name="Barry K."/>
            <person name="LaButti K."/>
            <person name="Morin E."/>
            <person name="Salamov A."/>
            <person name="Lipzen A."/>
            <person name="Mereny Z."/>
            <person name="Hegedus B."/>
            <person name="Baldrian P."/>
            <person name="Stursova M."/>
            <person name="Weitz H."/>
            <person name="Taylor A."/>
            <person name="Grigoriev I.V."/>
            <person name="Nagy L.G."/>
            <person name="Martin F."/>
            <person name="Kauserud H."/>
        </authorList>
    </citation>
    <scope>NUCLEOTIDE SEQUENCE</scope>
    <source>
        <strain evidence="4">CBHHK188m</strain>
    </source>
</reference>
<proteinExistence type="inferred from homology"/>
<dbReference type="GO" id="GO:0009044">
    <property type="term" value="F:xylan 1,4-beta-xylosidase activity"/>
    <property type="evidence" value="ECO:0007669"/>
    <property type="project" value="InterPro"/>
</dbReference>
<dbReference type="GO" id="GO:0045493">
    <property type="term" value="P:xylan catabolic process"/>
    <property type="evidence" value="ECO:0007669"/>
    <property type="project" value="InterPro"/>
</dbReference>